<organism evidence="3 4">
    <name type="scientific">Nonomuraea montanisoli</name>
    <dbReference type="NCBI Taxonomy" id="2741721"/>
    <lineage>
        <taxon>Bacteria</taxon>
        <taxon>Bacillati</taxon>
        <taxon>Actinomycetota</taxon>
        <taxon>Actinomycetes</taxon>
        <taxon>Streptosporangiales</taxon>
        <taxon>Streptosporangiaceae</taxon>
        <taxon>Nonomuraea</taxon>
    </lineage>
</organism>
<reference evidence="3 4" key="1">
    <citation type="submission" date="2020-06" db="EMBL/GenBank/DDBJ databases">
        <title>Nonomuraea sp. SMC257, a novel actinomycete isolated from soil.</title>
        <authorList>
            <person name="Chanama M."/>
        </authorList>
    </citation>
    <scope>NUCLEOTIDE SEQUENCE [LARGE SCALE GENOMIC DNA]</scope>
    <source>
        <strain evidence="3 4">SMC257</strain>
    </source>
</reference>
<dbReference type="Pfam" id="PF01145">
    <property type="entry name" value="Band_7"/>
    <property type="match status" value="1"/>
</dbReference>
<dbReference type="InterPro" id="IPR001107">
    <property type="entry name" value="Band_7"/>
</dbReference>
<feature type="transmembrane region" description="Helical" evidence="1">
    <location>
        <begin position="12"/>
        <end position="31"/>
    </location>
</feature>
<protein>
    <submittedName>
        <fullName evidence="3">SPFH domain-containing protein</fullName>
    </submittedName>
</protein>
<accession>A0A7Y6IHI2</accession>
<keyword evidence="1" id="KW-0812">Transmembrane</keyword>
<dbReference type="EMBL" id="JABWGN010000031">
    <property type="protein sequence ID" value="NUW38338.1"/>
    <property type="molecule type" value="Genomic_DNA"/>
</dbReference>
<name>A0A7Y6IHI2_9ACTN</name>
<proteinExistence type="predicted"/>
<keyword evidence="1" id="KW-1133">Transmembrane helix</keyword>
<evidence type="ECO:0000259" key="2">
    <source>
        <dbReference type="Pfam" id="PF01145"/>
    </source>
</evidence>
<dbReference type="AlphaFoldDB" id="A0A7Y6IHI2"/>
<feature type="domain" description="Band 7" evidence="2">
    <location>
        <begin position="37"/>
        <end position="275"/>
    </location>
</feature>
<dbReference type="Proteomes" id="UP000586042">
    <property type="component" value="Unassembled WGS sequence"/>
</dbReference>
<evidence type="ECO:0000313" key="3">
    <source>
        <dbReference type="EMBL" id="NUW38338.1"/>
    </source>
</evidence>
<evidence type="ECO:0000256" key="1">
    <source>
        <dbReference type="SAM" id="Phobius"/>
    </source>
</evidence>
<gene>
    <name evidence="3" type="ORF">HTZ77_44120</name>
</gene>
<comment type="caution">
    <text evidence="3">The sequence shown here is derived from an EMBL/GenBank/DDBJ whole genome shotgun (WGS) entry which is preliminary data.</text>
</comment>
<keyword evidence="4" id="KW-1185">Reference proteome</keyword>
<sequence>MPPPPAREVPVRTTLIVIAAILSIPALVGLVTGLERTDGGEVAVIRDGGPFDDNKVRQVIDPASGLTWTGWWSSTHGYPAQQRFYTITADPRRATTLGVDVVTVPSSDGVNLGIEGTLYFTLNLDHGTLKTFDDKYGTRTFRAQDGAALYPWDGDEGWSAFFGQAVRPVIDNALRSEIGAMRCGELVPSCSLLESTALRPQSSNTNLVKVQNAVNATLARELPGTLGGDFLTGLRFTLARVTLPAEVQKAVDRSLAAGAAVSEAQAKVEQAKAEAAANRARQEGYDKCPACAEIEKLRSLPQGITVYAPGNPQSVVVPAR</sequence>
<keyword evidence="1" id="KW-0472">Membrane</keyword>
<evidence type="ECO:0000313" key="4">
    <source>
        <dbReference type="Proteomes" id="UP000586042"/>
    </source>
</evidence>